<protein>
    <submittedName>
        <fullName evidence="2">Uncharacterized protein</fullName>
    </submittedName>
</protein>
<sequence length="76" mass="7183">MITGSGPGPEGAPPGVTTGSGGRGGAGRGEIAGGGGGRGRGHGNNALTYPEGVLLASGSRFPFVFVLGLCALEESA</sequence>
<evidence type="ECO:0000256" key="1">
    <source>
        <dbReference type="SAM" id="MobiDB-lite"/>
    </source>
</evidence>
<keyword evidence="3" id="KW-1185">Reference proteome</keyword>
<comment type="caution">
    <text evidence="2">The sequence shown here is derived from an EMBL/GenBank/DDBJ whole genome shotgun (WGS) entry which is preliminary data.</text>
</comment>
<feature type="compositionally biased region" description="Gly residues" evidence="1">
    <location>
        <begin position="18"/>
        <end position="38"/>
    </location>
</feature>
<proteinExistence type="predicted"/>
<accession>A0A6A0B6H1</accession>
<dbReference type="EMBL" id="BLLG01000026">
    <property type="protein sequence ID" value="GFH39317.1"/>
    <property type="molecule type" value="Genomic_DNA"/>
</dbReference>
<dbReference type="Proteomes" id="UP000484988">
    <property type="component" value="Unassembled WGS sequence"/>
</dbReference>
<name>A0A6A0B6H1_9ACTN</name>
<feature type="region of interest" description="Disordered" evidence="1">
    <location>
        <begin position="1"/>
        <end position="48"/>
    </location>
</feature>
<dbReference type="AlphaFoldDB" id="A0A6A0B6H1"/>
<evidence type="ECO:0000313" key="3">
    <source>
        <dbReference type="Proteomes" id="UP000484988"/>
    </source>
</evidence>
<organism evidence="2 3">
    <name type="scientific">Streptomyces pacificus</name>
    <dbReference type="NCBI Taxonomy" id="2705029"/>
    <lineage>
        <taxon>Bacteria</taxon>
        <taxon>Bacillati</taxon>
        <taxon>Actinomycetota</taxon>
        <taxon>Actinomycetes</taxon>
        <taxon>Kitasatosporales</taxon>
        <taxon>Streptomycetaceae</taxon>
        <taxon>Streptomyces</taxon>
    </lineage>
</organism>
<evidence type="ECO:0000313" key="2">
    <source>
        <dbReference type="EMBL" id="GFH39317.1"/>
    </source>
</evidence>
<reference evidence="2 3" key="1">
    <citation type="submission" date="2020-02" db="EMBL/GenBank/DDBJ databases">
        <title>Whole Genome Shotgun Sequence of Streptomyces sp. strain CWH03.</title>
        <authorList>
            <person name="Dohra H."/>
            <person name="Kodani S."/>
            <person name="Yamamura H."/>
        </authorList>
    </citation>
    <scope>NUCLEOTIDE SEQUENCE [LARGE SCALE GENOMIC DNA]</scope>
    <source>
        <strain evidence="2 3">CWH03</strain>
    </source>
</reference>
<gene>
    <name evidence="2" type="ORF">SCWH03_55820</name>
</gene>